<name>A0A918ZH93_9ACTN</name>
<dbReference type="AlphaFoldDB" id="A0A918ZH93"/>
<reference evidence="1" key="2">
    <citation type="submission" date="2020-09" db="EMBL/GenBank/DDBJ databases">
        <authorList>
            <person name="Sun Q."/>
            <person name="Ohkuma M."/>
        </authorList>
    </citation>
    <scope>NUCLEOTIDE SEQUENCE</scope>
    <source>
        <strain evidence="1">JCM 4784</strain>
    </source>
</reference>
<dbReference type="Proteomes" id="UP000608024">
    <property type="component" value="Unassembled WGS sequence"/>
</dbReference>
<accession>A0A918ZH93</accession>
<comment type="caution">
    <text evidence="1">The sequence shown here is derived from an EMBL/GenBank/DDBJ whole genome shotgun (WGS) entry which is preliminary data.</text>
</comment>
<reference evidence="1" key="1">
    <citation type="journal article" date="2014" name="Int. J. Syst. Evol. Microbiol.">
        <title>Complete genome sequence of Corynebacterium casei LMG S-19264T (=DSM 44701T), isolated from a smear-ripened cheese.</title>
        <authorList>
            <consortium name="US DOE Joint Genome Institute (JGI-PGF)"/>
            <person name="Walter F."/>
            <person name="Albersmeier A."/>
            <person name="Kalinowski J."/>
            <person name="Ruckert C."/>
        </authorList>
    </citation>
    <scope>NUCLEOTIDE SEQUENCE</scope>
    <source>
        <strain evidence="1">JCM 4784</strain>
    </source>
</reference>
<proteinExistence type="predicted"/>
<organism evidence="1 2">
    <name type="scientific">Streptomyces longispororuber</name>
    <dbReference type="NCBI Taxonomy" id="68230"/>
    <lineage>
        <taxon>Bacteria</taxon>
        <taxon>Bacillati</taxon>
        <taxon>Actinomycetota</taxon>
        <taxon>Actinomycetes</taxon>
        <taxon>Kitasatosporales</taxon>
        <taxon>Streptomycetaceae</taxon>
        <taxon>Streptomyces</taxon>
    </lineage>
</organism>
<evidence type="ECO:0000313" key="1">
    <source>
        <dbReference type="EMBL" id="GHE53204.1"/>
    </source>
</evidence>
<gene>
    <name evidence="1" type="ORF">GCM10018785_23500</name>
</gene>
<evidence type="ECO:0000313" key="2">
    <source>
        <dbReference type="Proteomes" id="UP000608024"/>
    </source>
</evidence>
<dbReference type="EMBL" id="BNBT01000025">
    <property type="protein sequence ID" value="GHE53204.1"/>
    <property type="molecule type" value="Genomic_DNA"/>
</dbReference>
<dbReference type="RefSeq" id="WP_190135823.1">
    <property type="nucleotide sequence ID" value="NZ_BNBT01000025.1"/>
</dbReference>
<sequence>MQRAQRALDAYADDGTDPEVVDTDTSYIASGVSKTYAARGTRPYRLDITCDTRGVAELTLTLSRGDDEQPYGIGCGDPEADQFTIPPGKPFRISVDRVKNGTGLVAWRLNTIAPDDVEGCDDDITACED</sequence>
<keyword evidence="2" id="KW-1185">Reference proteome</keyword>
<protein>
    <submittedName>
        <fullName evidence="1">Uncharacterized protein</fullName>
    </submittedName>
</protein>